<dbReference type="PROSITE" id="PS50893">
    <property type="entry name" value="ABC_TRANSPORTER_2"/>
    <property type="match status" value="1"/>
</dbReference>
<feature type="transmembrane region" description="Helical" evidence="10">
    <location>
        <begin position="346"/>
        <end position="366"/>
    </location>
</feature>
<protein>
    <recommendedName>
        <fullName evidence="2">Probable ATP-dependent transporter ycf16</fullName>
    </recommendedName>
</protein>
<feature type="region of interest" description="Disordered" evidence="9">
    <location>
        <begin position="1"/>
        <end position="39"/>
    </location>
</feature>
<dbReference type="Pfam" id="PF00005">
    <property type="entry name" value="ABC_tran"/>
    <property type="match status" value="1"/>
</dbReference>
<dbReference type="GO" id="GO:0005524">
    <property type="term" value="F:ATP binding"/>
    <property type="evidence" value="ECO:0007669"/>
    <property type="project" value="UniProtKB-KW"/>
</dbReference>
<evidence type="ECO:0000256" key="10">
    <source>
        <dbReference type="SAM" id="Phobius"/>
    </source>
</evidence>
<dbReference type="InterPro" id="IPR003593">
    <property type="entry name" value="AAA+_ATPase"/>
</dbReference>
<keyword evidence="5" id="KW-0547">Nucleotide-binding</keyword>
<evidence type="ECO:0000259" key="11">
    <source>
        <dbReference type="PROSITE" id="PS50893"/>
    </source>
</evidence>
<dbReference type="AlphaFoldDB" id="A0AAV9J0Y4"/>
<dbReference type="InterPro" id="IPR026082">
    <property type="entry name" value="ABCA"/>
</dbReference>
<dbReference type="GO" id="GO:0016020">
    <property type="term" value="C:membrane"/>
    <property type="evidence" value="ECO:0007669"/>
    <property type="project" value="UniProtKB-SubCell"/>
</dbReference>
<feature type="transmembrane region" description="Helical" evidence="10">
    <location>
        <begin position="306"/>
        <end position="334"/>
    </location>
</feature>
<keyword evidence="13" id="KW-1185">Reference proteome</keyword>
<comment type="subcellular location">
    <subcellularLocation>
        <location evidence="1">Membrane</location>
        <topology evidence="1">Multi-pass membrane protein</topology>
    </subcellularLocation>
</comment>
<dbReference type="SMART" id="SM00382">
    <property type="entry name" value="AAA"/>
    <property type="match status" value="1"/>
</dbReference>
<sequence length="1055" mass="115895">MSSPAPLMPTAVTATEPEPPSSTAAFPSPASSSRRKSTRGTLGHWLESVGALVLRDLRLTVRSVTALALLLLVPLIFTFFLFAARLSYDDNAVFSRTTGPKRNPALEPISEQLLPCRALHNHTCYNFAVVPASNSTVIGWVQEVASRYGLPTSVNASGGIISFETSAQLNAFQVEHPNVTQAAYIFEADQLRAIDSGRISFTVQYNKSCQAAFPGFQCYYQEQYLVPTLIAAMNDVLLGTRLNLTQAFMPHPQLQSSLSAFQEFGAFMMFGALMIGFVYFLMLLVNDKELKLRESLKMIGLTQSMFFVASWTVFLAVATLLVLLLIAFGAAFQFSFYLKNSFGTVFFTYWIFSLSLICWAFFFYVFVRRTSQVSLASFVFFILSYVIASGGSYVYYDKPDGKAFIASDLLFFRWIFALLSPVMFYKCVLDLSIFSSVFTGISWSDRGSYTNLWPLTMCWAWMIWPAAVLFVAAMYLDNVMPNEYGVSLPWWYPFSMAYWRGRSVRPRAAAQRRARRWRRKRPAAEGDTEGEEAAEDEAEREVAIQQRIADITAAALNAGGKEGDGLAGMSPEAPGGPALNGTKAAAPSSSSEPSDDDLAARASMDRGASLSGREPASFLESIQTYVAETARSARPQEAHHRQRSSGEAGNDLVDGAAVSVSDANGDTAGQVVDPDVLAERQAVLSGEPLRPSSAVVLRRLRRVFAKDQVAVDDLCLAVDRDSLTCILGPNGSGKTTTFNMLTGVLHPSGGDAWVYGHSVLHEMHRIRPLIGVCPQHDILWRYLTAREHIYLYATLKGIPRRERMAEVERRLAQVDLLHVADKYASQFSGGMRRRLSVALALVGDPQVVYLDEPTTGMDPVMRRAVWDMIAAAKRGRVILHTTHSMEEADVLGDRIAIMYRGKLSVLGSPMRLKNKFGTGYHLTVTCSAGTGEAVAAAVQREYAGALCESRQVLTSGRQELLQFVLPPPPTVAAAEQGEKGAAASSSAAYEGLFAYLEEHGAALGVHDFAVSGTSLESVFIKVFHMNEAAQQADAAGEANRSPRWLQRLCFWRRSK</sequence>
<dbReference type="EMBL" id="JANCYW010000013">
    <property type="protein sequence ID" value="KAK4537693.1"/>
    <property type="molecule type" value="Genomic_DNA"/>
</dbReference>
<reference evidence="12 13" key="1">
    <citation type="submission" date="2022-07" db="EMBL/GenBank/DDBJ databases">
        <title>Genome-wide signatures of adaptation to extreme environments.</title>
        <authorList>
            <person name="Cho C.H."/>
            <person name="Yoon H.S."/>
        </authorList>
    </citation>
    <scope>NUCLEOTIDE SEQUENCE [LARGE SCALE GENOMIC DNA]</scope>
    <source>
        <strain evidence="12 13">DBV 063 E5</strain>
    </source>
</reference>
<evidence type="ECO:0000256" key="9">
    <source>
        <dbReference type="SAM" id="MobiDB-lite"/>
    </source>
</evidence>
<dbReference type="InterPro" id="IPR027417">
    <property type="entry name" value="P-loop_NTPase"/>
</dbReference>
<evidence type="ECO:0000256" key="1">
    <source>
        <dbReference type="ARBA" id="ARBA00004141"/>
    </source>
</evidence>
<evidence type="ECO:0000256" key="3">
    <source>
        <dbReference type="ARBA" id="ARBA00022448"/>
    </source>
</evidence>
<feature type="transmembrane region" description="Helical" evidence="10">
    <location>
        <begin position="264"/>
        <end position="285"/>
    </location>
</feature>
<accession>A0AAV9J0Y4</accession>
<gene>
    <name evidence="12" type="ORF">CDCA_CDCA13G3718</name>
</gene>
<dbReference type="SUPFAM" id="SSF52540">
    <property type="entry name" value="P-loop containing nucleoside triphosphate hydrolases"/>
    <property type="match status" value="1"/>
</dbReference>
<dbReference type="Gene3D" id="3.40.50.300">
    <property type="entry name" value="P-loop containing nucleotide triphosphate hydrolases"/>
    <property type="match status" value="1"/>
</dbReference>
<evidence type="ECO:0000256" key="5">
    <source>
        <dbReference type="ARBA" id="ARBA00022741"/>
    </source>
</evidence>
<feature type="compositionally biased region" description="Low complexity" evidence="9">
    <location>
        <begin position="9"/>
        <end position="32"/>
    </location>
</feature>
<feature type="transmembrane region" description="Helical" evidence="10">
    <location>
        <begin position="415"/>
        <end position="440"/>
    </location>
</feature>
<feature type="transmembrane region" description="Helical" evidence="10">
    <location>
        <begin position="373"/>
        <end position="395"/>
    </location>
</feature>
<name>A0AAV9J0Y4_CYACA</name>
<dbReference type="Pfam" id="PF12698">
    <property type="entry name" value="ABC2_membrane_3"/>
    <property type="match status" value="1"/>
</dbReference>
<evidence type="ECO:0000313" key="12">
    <source>
        <dbReference type="EMBL" id="KAK4537693.1"/>
    </source>
</evidence>
<evidence type="ECO:0000256" key="4">
    <source>
        <dbReference type="ARBA" id="ARBA00022692"/>
    </source>
</evidence>
<evidence type="ECO:0000256" key="8">
    <source>
        <dbReference type="ARBA" id="ARBA00023136"/>
    </source>
</evidence>
<dbReference type="Proteomes" id="UP001301350">
    <property type="component" value="Unassembled WGS sequence"/>
</dbReference>
<feature type="transmembrane region" description="Helical" evidence="10">
    <location>
        <begin position="452"/>
        <end position="476"/>
    </location>
</feature>
<keyword evidence="7 10" id="KW-1133">Transmembrane helix</keyword>
<keyword evidence="6" id="KW-0067">ATP-binding</keyword>
<comment type="caution">
    <text evidence="12">The sequence shown here is derived from an EMBL/GenBank/DDBJ whole genome shotgun (WGS) entry which is preliminary data.</text>
</comment>
<dbReference type="InterPro" id="IPR013525">
    <property type="entry name" value="ABC2_TM"/>
</dbReference>
<dbReference type="GO" id="GO:0016887">
    <property type="term" value="F:ATP hydrolysis activity"/>
    <property type="evidence" value="ECO:0007669"/>
    <property type="project" value="InterPro"/>
</dbReference>
<feature type="transmembrane region" description="Helical" evidence="10">
    <location>
        <begin position="64"/>
        <end position="88"/>
    </location>
</feature>
<evidence type="ECO:0000256" key="7">
    <source>
        <dbReference type="ARBA" id="ARBA00022989"/>
    </source>
</evidence>
<dbReference type="CDD" id="cd03263">
    <property type="entry name" value="ABC_subfamily_A"/>
    <property type="match status" value="1"/>
</dbReference>
<dbReference type="PANTHER" id="PTHR19229:SF205">
    <property type="entry name" value="ABC TRANSPORTER A FAMILY MEMBER 1-RELATED"/>
    <property type="match status" value="1"/>
</dbReference>
<dbReference type="InterPro" id="IPR003439">
    <property type="entry name" value="ABC_transporter-like_ATP-bd"/>
</dbReference>
<keyword evidence="3" id="KW-0813">Transport</keyword>
<dbReference type="PROSITE" id="PS00211">
    <property type="entry name" value="ABC_TRANSPORTER_1"/>
    <property type="match status" value="1"/>
</dbReference>
<feature type="region of interest" description="Disordered" evidence="9">
    <location>
        <begin position="515"/>
        <end position="541"/>
    </location>
</feature>
<evidence type="ECO:0000313" key="13">
    <source>
        <dbReference type="Proteomes" id="UP001301350"/>
    </source>
</evidence>
<keyword evidence="8 10" id="KW-0472">Membrane</keyword>
<dbReference type="InterPro" id="IPR017871">
    <property type="entry name" value="ABC_transporter-like_CS"/>
</dbReference>
<organism evidence="12 13">
    <name type="scientific">Cyanidium caldarium</name>
    <name type="common">Red alga</name>
    <dbReference type="NCBI Taxonomy" id="2771"/>
    <lineage>
        <taxon>Eukaryota</taxon>
        <taxon>Rhodophyta</taxon>
        <taxon>Bangiophyceae</taxon>
        <taxon>Cyanidiales</taxon>
        <taxon>Cyanidiaceae</taxon>
        <taxon>Cyanidium</taxon>
    </lineage>
</organism>
<feature type="region of interest" description="Disordered" evidence="9">
    <location>
        <begin position="630"/>
        <end position="651"/>
    </location>
</feature>
<dbReference type="FunFam" id="3.40.50.300:FF:000665">
    <property type="entry name" value="ABC transporter A family member 2"/>
    <property type="match status" value="1"/>
</dbReference>
<feature type="compositionally biased region" description="Acidic residues" evidence="9">
    <location>
        <begin position="526"/>
        <end position="539"/>
    </location>
</feature>
<dbReference type="GO" id="GO:0005319">
    <property type="term" value="F:lipid transporter activity"/>
    <property type="evidence" value="ECO:0007669"/>
    <property type="project" value="TreeGrafter"/>
</dbReference>
<feature type="domain" description="ABC transporter" evidence="11">
    <location>
        <begin position="695"/>
        <end position="925"/>
    </location>
</feature>
<feature type="region of interest" description="Disordered" evidence="9">
    <location>
        <begin position="562"/>
        <end position="599"/>
    </location>
</feature>
<dbReference type="GO" id="GO:0140359">
    <property type="term" value="F:ABC-type transporter activity"/>
    <property type="evidence" value="ECO:0007669"/>
    <property type="project" value="InterPro"/>
</dbReference>
<evidence type="ECO:0000256" key="6">
    <source>
        <dbReference type="ARBA" id="ARBA00022840"/>
    </source>
</evidence>
<keyword evidence="4 10" id="KW-0812">Transmembrane</keyword>
<proteinExistence type="predicted"/>
<dbReference type="PANTHER" id="PTHR19229">
    <property type="entry name" value="ATP-BINDING CASSETTE TRANSPORTER SUBFAMILY A ABCA"/>
    <property type="match status" value="1"/>
</dbReference>
<evidence type="ECO:0000256" key="2">
    <source>
        <dbReference type="ARBA" id="ARBA00014334"/>
    </source>
</evidence>